<dbReference type="EMBL" id="FQVY01000001">
    <property type="protein sequence ID" value="SHF77273.1"/>
    <property type="molecule type" value="Genomic_DNA"/>
</dbReference>
<dbReference type="Proteomes" id="UP000474718">
    <property type="component" value="Unassembled WGS sequence"/>
</dbReference>
<gene>
    <name evidence="2" type="ORF">GT747_07130</name>
    <name evidence="3" type="ORF">SAMN05444424_0630</name>
</gene>
<name>A0AAQ1RVA8_9FIRM</name>
<evidence type="ECO:0000313" key="3">
    <source>
        <dbReference type="EMBL" id="SHF77273.1"/>
    </source>
</evidence>
<accession>A0AAQ1RVA8</accession>
<reference evidence="3" key="1">
    <citation type="submission" date="2016-11" db="EMBL/GenBank/DDBJ databases">
        <authorList>
            <person name="Varghese N."/>
            <person name="Submissions S."/>
        </authorList>
    </citation>
    <scope>NUCLEOTIDE SEQUENCE</scope>
    <source>
        <strain evidence="3">DSM 4029</strain>
    </source>
</reference>
<sequence length="282" mass="31702">MKRFTSMATALLCCLLLLTGCAGGQQISRRKIVRTLALQGDERGYTAVLCILQPEENQYLTLRGEDLGDLQRQLSQREVFLDSADQVFVSDELVYRGNLPLLRQFFIEQLRIRPSAKIYAYTGEYSEEWMGLTREENGQFGFAEIRDLADERVTLPIVEAGPLGAGAVRALRAEEERSYPLGAQEYLGYLLLNRRLDGYKSEWGLIASAAPYIQPGEGRGEGVVTVSVRTSPQVTEKELTEAIESYQKLCADRLCNPIDLLEDRVFCVSLQQKNGDSFQEIL</sequence>
<organism evidence="3 4">
    <name type="scientific">Bittarella massiliensis</name>
    <name type="common">ex Durand et al. 2017</name>
    <dbReference type="NCBI Taxonomy" id="1720313"/>
    <lineage>
        <taxon>Bacteria</taxon>
        <taxon>Bacillati</taxon>
        <taxon>Bacillota</taxon>
        <taxon>Clostridia</taxon>
        <taxon>Eubacteriales</taxon>
        <taxon>Oscillospiraceae</taxon>
        <taxon>Bittarella (ex Durand et al. 2017)</taxon>
    </lineage>
</organism>
<feature type="chain" id="PRO_5043046455" evidence="1">
    <location>
        <begin position="25"/>
        <end position="282"/>
    </location>
</feature>
<dbReference type="Proteomes" id="UP000184089">
    <property type="component" value="Unassembled WGS sequence"/>
</dbReference>
<evidence type="ECO:0000256" key="1">
    <source>
        <dbReference type="SAM" id="SignalP"/>
    </source>
</evidence>
<proteinExistence type="predicted"/>
<feature type="signal peptide" evidence="1">
    <location>
        <begin position="1"/>
        <end position="24"/>
    </location>
</feature>
<protein>
    <submittedName>
        <fullName evidence="3">Uncharacterized protein</fullName>
    </submittedName>
</protein>
<comment type="caution">
    <text evidence="3">The sequence shown here is derived from an EMBL/GenBank/DDBJ whole genome shotgun (WGS) entry which is preliminary data.</text>
</comment>
<evidence type="ECO:0000313" key="5">
    <source>
        <dbReference type="Proteomes" id="UP000474718"/>
    </source>
</evidence>
<dbReference type="AlphaFoldDB" id="A0AAQ1RVA8"/>
<dbReference type="PROSITE" id="PS51257">
    <property type="entry name" value="PROKAR_LIPOPROTEIN"/>
    <property type="match status" value="1"/>
</dbReference>
<reference evidence="4" key="2">
    <citation type="submission" date="2016-11" db="EMBL/GenBank/DDBJ databases">
        <authorList>
            <person name="Jaros S."/>
            <person name="Januszkiewicz K."/>
            <person name="Wedrychowicz H."/>
        </authorList>
    </citation>
    <scope>NUCLEOTIDE SEQUENCE [LARGE SCALE GENOMIC DNA]</scope>
    <source>
        <strain evidence="4">DSM 4029</strain>
    </source>
</reference>
<evidence type="ECO:0000313" key="4">
    <source>
        <dbReference type="Proteomes" id="UP000184089"/>
    </source>
</evidence>
<keyword evidence="5" id="KW-1185">Reference proteome</keyword>
<evidence type="ECO:0000313" key="2">
    <source>
        <dbReference type="EMBL" id="MZL69530.1"/>
    </source>
</evidence>
<dbReference type="EMBL" id="WWVX01000004">
    <property type="protein sequence ID" value="MZL69530.1"/>
    <property type="molecule type" value="Genomic_DNA"/>
</dbReference>
<reference evidence="2 5" key="3">
    <citation type="journal article" date="2019" name="Nat. Med.">
        <title>A library of human gut bacterial isolates paired with longitudinal multiomics data enables mechanistic microbiome research.</title>
        <authorList>
            <person name="Poyet M."/>
            <person name="Groussin M."/>
            <person name="Gibbons S.M."/>
            <person name="Avila-Pacheco J."/>
            <person name="Jiang X."/>
            <person name="Kearney S.M."/>
            <person name="Perrotta A.R."/>
            <person name="Berdy B."/>
            <person name="Zhao S."/>
            <person name="Lieberman T.D."/>
            <person name="Swanson P.K."/>
            <person name="Smith M."/>
            <person name="Roesemann S."/>
            <person name="Alexander J.E."/>
            <person name="Rich S.A."/>
            <person name="Livny J."/>
            <person name="Vlamakis H."/>
            <person name="Clish C."/>
            <person name="Bullock K."/>
            <person name="Deik A."/>
            <person name="Scott J."/>
            <person name="Pierce K.A."/>
            <person name="Xavier R.J."/>
            <person name="Alm E.J."/>
        </authorList>
    </citation>
    <scope>NUCLEOTIDE SEQUENCE [LARGE SCALE GENOMIC DNA]</scope>
    <source>
        <strain evidence="2 5">BIOML-A2</strain>
    </source>
</reference>
<keyword evidence="1" id="KW-0732">Signal</keyword>
<dbReference type="RefSeq" id="WP_143161552.1">
    <property type="nucleotide sequence ID" value="NZ_FQVY01000001.1"/>
</dbReference>